<proteinExistence type="predicted"/>
<dbReference type="AlphaFoldDB" id="A0A6P7G083"/>
<name>A0A6P7G083_DIAVI</name>
<dbReference type="InParanoid" id="A0A6P7G083"/>
<sequence length="106" mass="12457">MNTNSRAALMLRLVHDNSWQHEVEKDDYYSITSEIEFIGIPQQYVTLIREAKKTGKPFEVKQISYADFYDFKALQKQMGANFDVDGAGQKHKFTEIKIARYERPDY</sequence>
<accession>A0A6P7G083</accession>
<reference evidence="1" key="1">
    <citation type="submission" date="2025-08" db="UniProtKB">
        <authorList>
            <consortium name="RefSeq"/>
        </authorList>
    </citation>
    <scope>IDENTIFICATION</scope>
    <source>
        <tissue evidence="1">Whole insect</tissue>
    </source>
</reference>
<dbReference type="RefSeq" id="XP_028138095.1">
    <property type="nucleotide sequence ID" value="XM_028282294.1"/>
</dbReference>
<protein>
    <submittedName>
        <fullName evidence="1">Uncharacterized protein LOC114332490</fullName>
    </submittedName>
</protein>
<evidence type="ECO:0000313" key="1">
    <source>
        <dbReference type="RefSeq" id="XP_028138095.1"/>
    </source>
</evidence>
<organism evidence="1">
    <name type="scientific">Diabrotica virgifera virgifera</name>
    <name type="common">western corn rootworm</name>
    <dbReference type="NCBI Taxonomy" id="50390"/>
    <lineage>
        <taxon>Eukaryota</taxon>
        <taxon>Metazoa</taxon>
        <taxon>Ecdysozoa</taxon>
        <taxon>Arthropoda</taxon>
        <taxon>Hexapoda</taxon>
        <taxon>Insecta</taxon>
        <taxon>Pterygota</taxon>
        <taxon>Neoptera</taxon>
        <taxon>Endopterygota</taxon>
        <taxon>Coleoptera</taxon>
        <taxon>Polyphaga</taxon>
        <taxon>Cucujiformia</taxon>
        <taxon>Chrysomeloidea</taxon>
        <taxon>Chrysomelidae</taxon>
        <taxon>Galerucinae</taxon>
        <taxon>Diabroticina</taxon>
        <taxon>Diabroticites</taxon>
        <taxon>Diabrotica</taxon>
    </lineage>
</organism>
<gene>
    <name evidence="1" type="primary">LOC114332490</name>
</gene>